<keyword evidence="4" id="KW-1185">Reference proteome</keyword>
<name>A0A418ZZG3_9RHOB</name>
<protein>
    <submittedName>
        <fullName evidence="3">Uncharacterized protein</fullName>
    </submittedName>
</protein>
<accession>A0A418ZZG3</accession>
<evidence type="ECO:0000256" key="1">
    <source>
        <dbReference type="SAM" id="MobiDB-lite"/>
    </source>
</evidence>
<dbReference type="Proteomes" id="UP000285530">
    <property type="component" value="Unassembled WGS sequence"/>
</dbReference>
<dbReference type="AlphaFoldDB" id="A0A418ZZG3"/>
<proteinExistence type="predicted"/>
<feature type="non-terminal residue" evidence="3">
    <location>
        <position position="64"/>
    </location>
</feature>
<feature type="signal peptide" evidence="2">
    <location>
        <begin position="1"/>
        <end position="24"/>
    </location>
</feature>
<keyword evidence="2" id="KW-0732">Signal</keyword>
<feature type="region of interest" description="Disordered" evidence="1">
    <location>
        <begin position="25"/>
        <end position="64"/>
    </location>
</feature>
<dbReference type="EMBL" id="QZEV01000015">
    <property type="protein sequence ID" value="RJL05930.1"/>
    <property type="molecule type" value="Genomic_DNA"/>
</dbReference>
<evidence type="ECO:0000256" key="2">
    <source>
        <dbReference type="SAM" id="SignalP"/>
    </source>
</evidence>
<sequence>MRIDRPLGPILAVIAALAAAPGAAQQPLSASDWLSGSVRGPQRESSAWRPGDQPPPGRQAELSR</sequence>
<comment type="caution">
    <text evidence="3">The sequence shown here is derived from an EMBL/GenBank/DDBJ whole genome shotgun (WGS) entry which is preliminary data.</text>
</comment>
<evidence type="ECO:0000313" key="3">
    <source>
        <dbReference type="EMBL" id="RJL05930.1"/>
    </source>
</evidence>
<organism evidence="3 4">
    <name type="scientific">Paracoccus aestuarii</name>
    <dbReference type="NCBI Taxonomy" id="453842"/>
    <lineage>
        <taxon>Bacteria</taxon>
        <taxon>Pseudomonadati</taxon>
        <taxon>Pseudomonadota</taxon>
        <taxon>Alphaproteobacteria</taxon>
        <taxon>Rhodobacterales</taxon>
        <taxon>Paracoccaceae</taxon>
        <taxon>Paracoccus</taxon>
    </lineage>
</organism>
<reference evidence="3 4" key="1">
    <citation type="submission" date="2018-09" db="EMBL/GenBank/DDBJ databases">
        <title>Paracoccus onubensis nov. sp. a moderate halophilic bacterium isolated from Gruta de las Maravillas (Aracena, Spain).</title>
        <authorList>
            <person name="Jurado V."/>
            <person name="Gutierrez-Patricio S."/>
            <person name="Gonzalez-Pimentel J.L."/>
            <person name="Laiz L."/>
            <person name="Saiz-Jimenez C."/>
        </authorList>
    </citation>
    <scope>NUCLEOTIDE SEQUENCE [LARGE SCALE GENOMIC DNA]</scope>
    <source>
        <strain evidence="3 4">DSM 19484</strain>
    </source>
</reference>
<evidence type="ECO:0000313" key="4">
    <source>
        <dbReference type="Proteomes" id="UP000285530"/>
    </source>
</evidence>
<feature type="chain" id="PRO_5019493677" evidence="2">
    <location>
        <begin position="25"/>
        <end position="64"/>
    </location>
</feature>
<gene>
    <name evidence="3" type="ORF">D3P06_05110</name>
</gene>